<evidence type="ECO:0000313" key="4">
    <source>
        <dbReference type="Proteomes" id="UP000278143"/>
    </source>
</evidence>
<evidence type="ECO:0000259" key="2">
    <source>
        <dbReference type="Pfam" id="PF22421"/>
    </source>
</evidence>
<dbReference type="Gene3D" id="1.10.240.10">
    <property type="entry name" value="Tyrosyl-Transfer RNA Synthetase"/>
    <property type="match status" value="1"/>
</dbReference>
<dbReference type="GO" id="GO:0005829">
    <property type="term" value="C:cytosol"/>
    <property type="evidence" value="ECO:0007669"/>
    <property type="project" value="TreeGrafter"/>
</dbReference>
<dbReference type="PROSITE" id="PS50889">
    <property type="entry name" value="S4"/>
    <property type="match status" value="1"/>
</dbReference>
<feature type="domain" description="Tyrosine--tRNA ligase SYY-like C-terminal" evidence="2">
    <location>
        <begin position="101"/>
        <end position="148"/>
    </location>
</feature>
<protein>
    <recommendedName>
        <fullName evidence="2">Tyrosine--tRNA ligase SYY-like C-terminal domain-containing protein</fullName>
    </recommendedName>
</protein>
<dbReference type="PANTHER" id="PTHR11766:SF0">
    <property type="entry name" value="TYROSINE--TRNA LIGASE, MITOCHONDRIAL"/>
    <property type="match status" value="1"/>
</dbReference>
<dbReference type="Gene3D" id="3.10.290.10">
    <property type="entry name" value="RNA-binding S4 domain"/>
    <property type="match status" value="1"/>
</dbReference>
<name>A0A4P9YZY9_9FUNG</name>
<dbReference type="SUPFAM" id="SSF55174">
    <property type="entry name" value="Alpha-L RNA-binding motif"/>
    <property type="match status" value="1"/>
</dbReference>
<proteinExistence type="predicted"/>
<sequence>MKVDDHDVERYLRIFTFLDIAEIDRIIAEHKATEEVTELVHGEHGLRKAQLATGLLFGTSLPSVSTKELVEAFEHDPRLVPLASTTLMETPLDQLVRMIASAHKLIQSGGLYLNHRKITDARHKITHTDLLDGHVCVVRTGKSNYHIIVAKPS</sequence>
<dbReference type="InterPro" id="IPR024088">
    <property type="entry name" value="Tyr-tRNA-ligase_bac-type"/>
</dbReference>
<evidence type="ECO:0000313" key="3">
    <source>
        <dbReference type="EMBL" id="RKP25763.1"/>
    </source>
</evidence>
<dbReference type="GO" id="GO:0043039">
    <property type="term" value="P:tRNA aminoacylation"/>
    <property type="evidence" value="ECO:0007669"/>
    <property type="project" value="TreeGrafter"/>
</dbReference>
<accession>A0A4P9YZY9</accession>
<dbReference type="InterPro" id="IPR036986">
    <property type="entry name" value="S4_RNA-bd_sf"/>
</dbReference>
<dbReference type="GO" id="GO:0005739">
    <property type="term" value="C:mitochondrion"/>
    <property type="evidence" value="ECO:0007669"/>
    <property type="project" value="TreeGrafter"/>
</dbReference>
<reference evidence="4" key="1">
    <citation type="journal article" date="2018" name="Nat. Microbiol.">
        <title>Leveraging single-cell genomics to expand the fungal tree of life.</title>
        <authorList>
            <person name="Ahrendt S.R."/>
            <person name="Quandt C.A."/>
            <person name="Ciobanu D."/>
            <person name="Clum A."/>
            <person name="Salamov A."/>
            <person name="Andreopoulos B."/>
            <person name="Cheng J.F."/>
            <person name="Woyke T."/>
            <person name="Pelin A."/>
            <person name="Henrissat B."/>
            <person name="Reynolds N.K."/>
            <person name="Benny G.L."/>
            <person name="Smith M.E."/>
            <person name="James T.Y."/>
            <person name="Grigoriev I.V."/>
        </authorList>
    </citation>
    <scope>NUCLEOTIDE SEQUENCE [LARGE SCALE GENOMIC DNA]</scope>
    <source>
        <strain evidence="4">Benny S71-1</strain>
    </source>
</reference>
<dbReference type="AlphaFoldDB" id="A0A4P9YZY9"/>
<dbReference type="InterPro" id="IPR054608">
    <property type="entry name" value="SYY-like_C"/>
</dbReference>
<evidence type="ECO:0000256" key="1">
    <source>
        <dbReference type="PROSITE-ProRule" id="PRU00182"/>
    </source>
</evidence>
<gene>
    <name evidence="3" type="ORF">SYNPS1DRAFT_22336</name>
</gene>
<dbReference type="SUPFAM" id="SSF52374">
    <property type="entry name" value="Nucleotidylyl transferase"/>
    <property type="match status" value="1"/>
</dbReference>
<organism evidence="3 4">
    <name type="scientific">Syncephalis pseudoplumigaleata</name>
    <dbReference type="NCBI Taxonomy" id="1712513"/>
    <lineage>
        <taxon>Eukaryota</taxon>
        <taxon>Fungi</taxon>
        <taxon>Fungi incertae sedis</taxon>
        <taxon>Zoopagomycota</taxon>
        <taxon>Zoopagomycotina</taxon>
        <taxon>Zoopagomycetes</taxon>
        <taxon>Zoopagales</taxon>
        <taxon>Piptocephalidaceae</taxon>
        <taxon>Syncephalis</taxon>
    </lineage>
</organism>
<dbReference type="GO" id="GO:0004831">
    <property type="term" value="F:tyrosine-tRNA ligase activity"/>
    <property type="evidence" value="ECO:0007669"/>
    <property type="project" value="InterPro"/>
</dbReference>
<dbReference type="Proteomes" id="UP000278143">
    <property type="component" value="Unassembled WGS sequence"/>
</dbReference>
<keyword evidence="4" id="KW-1185">Reference proteome</keyword>
<dbReference type="PANTHER" id="PTHR11766">
    <property type="entry name" value="TYROSYL-TRNA SYNTHETASE"/>
    <property type="match status" value="1"/>
</dbReference>
<dbReference type="Pfam" id="PF22421">
    <property type="entry name" value="SYY_C-terminal"/>
    <property type="match status" value="1"/>
</dbReference>
<dbReference type="GO" id="GO:0003723">
    <property type="term" value="F:RNA binding"/>
    <property type="evidence" value="ECO:0007669"/>
    <property type="project" value="UniProtKB-KW"/>
</dbReference>
<keyword evidence="1" id="KW-0694">RNA-binding</keyword>
<dbReference type="OrthoDB" id="337870at2759"/>
<dbReference type="EMBL" id="KZ989626">
    <property type="protein sequence ID" value="RKP25763.1"/>
    <property type="molecule type" value="Genomic_DNA"/>
</dbReference>